<evidence type="ECO:0000313" key="3">
    <source>
        <dbReference type="Proteomes" id="UP000276133"/>
    </source>
</evidence>
<feature type="compositionally biased region" description="Acidic residues" evidence="1">
    <location>
        <begin position="45"/>
        <end position="65"/>
    </location>
</feature>
<dbReference type="AlphaFoldDB" id="A0A3M7Q4M1"/>
<protein>
    <submittedName>
        <fullName evidence="2">Uncharacterized protein</fullName>
    </submittedName>
</protein>
<reference evidence="2 3" key="1">
    <citation type="journal article" date="2018" name="Sci. Rep.">
        <title>Genomic signatures of local adaptation to the degree of environmental predictability in rotifers.</title>
        <authorList>
            <person name="Franch-Gras L."/>
            <person name="Hahn C."/>
            <person name="Garcia-Roger E.M."/>
            <person name="Carmona M.J."/>
            <person name="Serra M."/>
            <person name="Gomez A."/>
        </authorList>
    </citation>
    <scope>NUCLEOTIDE SEQUENCE [LARGE SCALE GENOMIC DNA]</scope>
    <source>
        <strain evidence="2">HYR1</strain>
    </source>
</reference>
<dbReference type="EMBL" id="REGN01007473">
    <property type="protein sequence ID" value="RNA06169.1"/>
    <property type="molecule type" value="Genomic_DNA"/>
</dbReference>
<gene>
    <name evidence="2" type="ORF">BpHYR1_031687</name>
</gene>
<evidence type="ECO:0000313" key="2">
    <source>
        <dbReference type="EMBL" id="RNA06169.1"/>
    </source>
</evidence>
<feature type="region of interest" description="Disordered" evidence="1">
    <location>
        <begin position="1"/>
        <end position="73"/>
    </location>
</feature>
<proteinExistence type="predicted"/>
<comment type="caution">
    <text evidence="2">The sequence shown here is derived from an EMBL/GenBank/DDBJ whole genome shotgun (WGS) entry which is preliminary data.</text>
</comment>
<accession>A0A3M7Q4M1</accession>
<evidence type="ECO:0000256" key="1">
    <source>
        <dbReference type="SAM" id="MobiDB-lite"/>
    </source>
</evidence>
<dbReference type="Proteomes" id="UP000276133">
    <property type="component" value="Unassembled WGS sequence"/>
</dbReference>
<keyword evidence="3" id="KW-1185">Reference proteome</keyword>
<sequence length="96" mass="11190">MVGDKWHSINGGDKNADDTQSVAFDDDDNDYEDKMETTNQLNAEYDSDEDLDNEETEDEEQTEETNIDKTSKNGTIWIRLKDREETSLRKKINLRI</sequence>
<feature type="compositionally biased region" description="Acidic residues" evidence="1">
    <location>
        <begin position="24"/>
        <end position="33"/>
    </location>
</feature>
<name>A0A3M7Q4M1_BRAPC</name>
<organism evidence="2 3">
    <name type="scientific">Brachionus plicatilis</name>
    <name type="common">Marine rotifer</name>
    <name type="synonym">Brachionus muelleri</name>
    <dbReference type="NCBI Taxonomy" id="10195"/>
    <lineage>
        <taxon>Eukaryota</taxon>
        <taxon>Metazoa</taxon>
        <taxon>Spiralia</taxon>
        <taxon>Gnathifera</taxon>
        <taxon>Rotifera</taxon>
        <taxon>Eurotatoria</taxon>
        <taxon>Monogononta</taxon>
        <taxon>Pseudotrocha</taxon>
        <taxon>Ploima</taxon>
        <taxon>Brachionidae</taxon>
        <taxon>Brachionus</taxon>
    </lineage>
</organism>